<feature type="domain" description="DUF6484" evidence="1">
    <location>
        <begin position="44"/>
        <end position="105"/>
    </location>
</feature>
<dbReference type="OrthoDB" id="3078443at2"/>
<dbReference type="Proteomes" id="UP000035352">
    <property type="component" value="Chromosome"/>
</dbReference>
<sequence length="179" mass="18493">MGTSTKIENEQVALADDAQGPDLLRPLMQAPLVAAAPAPQGVVVGELLALSAEGGHPLVVYPGQPGSAALRARTVVDLHGAHIGRQVVLMFEAGDAARPIVMGVLRDGAGWPLEQRPGEVQVEADGERLTVSAQHQLVLRCGKASITLTAAGKVLVQGTYVSSRSTGVNRIKGGSVQLN</sequence>
<dbReference type="STRING" id="413882.AAW51_2995"/>
<evidence type="ECO:0000313" key="3">
    <source>
        <dbReference type="Proteomes" id="UP000035352"/>
    </source>
</evidence>
<dbReference type="InterPro" id="IPR045506">
    <property type="entry name" value="DUF6484"/>
</dbReference>
<evidence type="ECO:0000313" key="2">
    <source>
        <dbReference type="EMBL" id="AKJ29686.1"/>
    </source>
</evidence>
<protein>
    <recommendedName>
        <fullName evidence="1">DUF6484 domain-containing protein</fullName>
    </recommendedName>
</protein>
<dbReference type="KEGG" id="pbh:AAW51_2995"/>
<dbReference type="RefSeq" id="WP_157359903.1">
    <property type="nucleotide sequence ID" value="NZ_CP011371.1"/>
</dbReference>
<reference evidence="2 3" key="1">
    <citation type="submission" date="2015-05" db="EMBL/GenBank/DDBJ databases">
        <authorList>
            <person name="Tang B."/>
            <person name="Yu Y."/>
        </authorList>
    </citation>
    <scope>NUCLEOTIDE SEQUENCE [LARGE SCALE GENOMIC DNA]</scope>
    <source>
        <strain evidence="2 3">DSM 7029</strain>
    </source>
</reference>
<proteinExistence type="predicted"/>
<name>A0A0G3BQM8_9BURK</name>
<dbReference type="AlphaFoldDB" id="A0A0G3BQM8"/>
<keyword evidence="3" id="KW-1185">Reference proteome</keyword>
<organism evidence="2 3">
    <name type="scientific">Caldimonas brevitalea</name>
    <dbReference type="NCBI Taxonomy" id="413882"/>
    <lineage>
        <taxon>Bacteria</taxon>
        <taxon>Pseudomonadati</taxon>
        <taxon>Pseudomonadota</taxon>
        <taxon>Betaproteobacteria</taxon>
        <taxon>Burkholderiales</taxon>
        <taxon>Sphaerotilaceae</taxon>
        <taxon>Caldimonas</taxon>
    </lineage>
</organism>
<accession>A0A0G3BQM8</accession>
<dbReference type="EMBL" id="CP011371">
    <property type="protein sequence ID" value="AKJ29686.1"/>
    <property type="molecule type" value="Genomic_DNA"/>
</dbReference>
<evidence type="ECO:0000259" key="1">
    <source>
        <dbReference type="Pfam" id="PF20093"/>
    </source>
</evidence>
<dbReference type="Pfam" id="PF20093">
    <property type="entry name" value="DUF6484"/>
    <property type="match status" value="1"/>
</dbReference>
<gene>
    <name evidence="2" type="ORF">AAW51_2995</name>
</gene>